<reference evidence="3" key="1">
    <citation type="journal article" date="2013" name="Nature">
        <title>Pan genome of the phytoplankton Emiliania underpins its global distribution.</title>
        <authorList>
            <person name="Read B.A."/>
            <person name="Kegel J."/>
            <person name="Klute M.J."/>
            <person name="Kuo A."/>
            <person name="Lefebvre S.C."/>
            <person name="Maumus F."/>
            <person name="Mayer C."/>
            <person name="Miller J."/>
            <person name="Monier A."/>
            <person name="Salamov A."/>
            <person name="Young J."/>
            <person name="Aguilar M."/>
            <person name="Claverie J.M."/>
            <person name="Frickenhaus S."/>
            <person name="Gonzalez K."/>
            <person name="Herman E.K."/>
            <person name="Lin Y.C."/>
            <person name="Napier J."/>
            <person name="Ogata H."/>
            <person name="Sarno A.F."/>
            <person name="Shmutz J."/>
            <person name="Schroeder D."/>
            <person name="de Vargas C."/>
            <person name="Verret F."/>
            <person name="von Dassow P."/>
            <person name="Valentin K."/>
            <person name="Van de Peer Y."/>
            <person name="Wheeler G."/>
            <person name="Dacks J.B."/>
            <person name="Delwiche C.F."/>
            <person name="Dyhrman S.T."/>
            <person name="Glockner G."/>
            <person name="John U."/>
            <person name="Richards T."/>
            <person name="Worden A.Z."/>
            <person name="Zhang X."/>
            <person name="Grigoriev I.V."/>
            <person name="Allen A.E."/>
            <person name="Bidle K."/>
            <person name="Borodovsky M."/>
            <person name="Bowler C."/>
            <person name="Brownlee C."/>
            <person name="Cock J.M."/>
            <person name="Elias M."/>
            <person name="Gladyshev V.N."/>
            <person name="Groth M."/>
            <person name="Guda C."/>
            <person name="Hadaegh A."/>
            <person name="Iglesias-Rodriguez M.D."/>
            <person name="Jenkins J."/>
            <person name="Jones B.M."/>
            <person name="Lawson T."/>
            <person name="Leese F."/>
            <person name="Lindquist E."/>
            <person name="Lobanov A."/>
            <person name="Lomsadze A."/>
            <person name="Malik S.B."/>
            <person name="Marsh M.E."/>
            <person name="Mackinder L."/>
            <person name="Mock T."/>
            <person name="Mueller-Roeber B."/>
            <person name="Pagarete A."/>
            <person name="Parker M."/>
            <person name="Probert I."/>
            <person name="Quesneville H."/>
            <person name="Raines C."/>
            <person name="Rensing S.A."/>
            <person name="Riano-Pachon D.M."/>
            <person name="Richier S."/>
            <person name="Rokitta S."/>
            <person name="Shiraiwa Y."/>
            <person name="Soanes D.M."/>
            <person name="van der Giezen M."/>
            <person name="Wahlund T.M."/>
            <person name="Williams B."/>
            <person name="Wilson W."/>
            <person name="Wolfe G."/>
            <person name="Wurch L.L."/>
        </authorList>
    </citation>
    <scope>NUCLEOTIDE SEQUENCE</scope>
</reference>
<name>A0A0D3IQ22_EMIH1</name>
<dbReference type="KEGG" id="ehx:EMIHUDRAFT_256857"/>
<proteinExistence type="predicted"/>
<dbReference type="PaxDb" id="2903-EOD13357"/>
<evidence type="ECO:0000313" key="3">
    <source>
        <dbReference type="Proteomes" id="UP000013827"/>
    </source>
</evidence>
<organism evidence="2 3">
    <name type="scientific">Emiliania huxleyi (strain CCMP1516)</name>
    <dbReference type="NCBI Taxonomy" id="280463"/>
    <lineage>
        <taxon>Eukaryota</taxon>
        <taxon>Haptista</taxon>
        <taxon>Haptophyta</taxon>
        <taxon>Prymnesiophyceae</taxon>
        <taxon>Isochrysidales</taxon>
        <taxon>Noelaerhabdaceae</taxon>
        <taxon>Emiliania</taxon>
    </lineage>
</organism>
<feature type="domain" description="FAD-binding" evidence="1">
    <location>
        <begin position="169"/>
        <end position="215"/>
    </location>
</feature>
<accession>A0A0D3IQ22</accession>
<sequence length="226" mass="23815">MVDSGYSHVDPLPEPGTEYDVGVRCVLIDPHLKNGDGSKAAVTMPRSFEMLERVGVGTAIADVGRPAGLARLGSNGGWLGKITGFTSARLSQYVPTAVGQNIVEAHLCARYLELGGKILRAARVTGVSEDDTAADESGRCTVAVERYVYVRPPAQAPPLPPALAALTSTSLSARFAVGADGKQSMVRESLGLGYEGHEYAQSFFLADVELEEGVAEATGWERGLHA</sequence>
<dbReference type="HOGENOM" id="CLU_1227584_0_0_1"/>
<keyword evidence="3" id="KW-1185">Reference proteome</keyword>
<evidence type="ECO:0000259" key="1">
    <source>
        <dbReference type="Pfam" id="PF01494"/>
    </source>
</evidence>
<dbReference type="InterPro" id="IPR002938">
    <property type="entry name" value="FAD-bd"/>
</dbReference>
<evidence type="ECO:0000313" key="2">
    <source>
        <dbReference type="EnsemblProtists" id="EOD13357"/>
    </source>
</evidence>
<dbReference type="SUPFAM" id="SSF51905">
    <property type="entry name" value="FAD/NAD(P)-binding domain"/>
    <property type="match status" value="1"/>
</dbReference>
<feature type="domain" description="FAD-binding" evidence="1">
    <location>
        <begin position="21"/>
        <end position="133"/>
    </location>
</feature>
<protein>
    <recommendedName>
        <fullName evidence="1">FAD-binding domain-containing protein</fullName>
    </recommendedName>
</protein>
<dbReference type="Gene3D" id="3.30.70.2450">
    <property type="match status" value="1"/>
</dbReference>
<dbReference type="InterPro" id="IPR036188">
    <property type="entry name" value="FAD/NAD-bd_sf"/>
</dbReference>
<dbReference type="AlphaFoldDB" id="A0A0D3IQ22"/>
<dbReference type="GeneID" id="17259508"/>
<dbReference type="Gene3D" id="3.50.50.60">
    <property type="entry name" value="FAD/NAD(P)-binding domain"/>
    <property type="match status" value="1"/>
</dbReference>
<dbReference type="Proteomes" id="UP000013827">
    <property type="component" value="Unassembled WGS sequence"/>
</dbReference>
<dbReference type="Pfam" id="PF01494">
    <property type="entry name" value="FAD_binding_3"/>
    <property type="match status" value="2"/>
</dbReference>
<reference evidence="2" key="2">
    <citation type="submission" date="2024-10" db="UniProtKB">
        <authorList>
            <consortium name="EnsemblProtists"/>
        </authorList>
    </citation>
    <scope>IDENTIFICATION</scope>
</reference>
<dbReference type="STRING" id="2903.R1BUE4"/>
<dbReference type="GO" id="GO:0071949">
    <property type="term" value="F:FAD binding"/>
    <property type="evidence" value="ECO:0007669"/>
    <property type="project" value="InterPro"/>
</dbReference>
<dbReference type="RefSeq" id="XP_005765786.1">
    <property type="nucleotide sequence ID" value="XM_005765729.1"/>
</dbReference>
<dbReference type="EnsemblProtists" id="EOD13357">
    <property type="protein sequence ID" value="EOD13357"/>
    <property type="gene ID" value="EMIHUDRAFT_256857"/>
</dbReference>